<evidence type="ECO:0000313" key="3">
    <source>
        <dbReference type="EMBL" id="OLQ05397.1"/>
    </source>
</evidence>
<reference evidence="3 4" key="1">
    <citation type="submission" date="2016-02" db="EMBL/GenBank/DDBJ databases">
        <title>Genome analysis of coral dinoflagellate symbionts highlights evolutionary adaptations to a symbiotic lifestyle.</title>
        <authorList>
            <person name="Aranda M."/>
            <person name="Li Y."/>
            <person name="Liew Y.J."/>
            <person name="Baumgarten S."/>
            <person name="Simakov O."/>
            <person name="Wilson M."/>
            <person name="Piel J."/>
            <person name="Ashoor H."/>
            <person name="Bougouffa S."/>
            <person name="Bajic V.B."/>
            <person name="Ryu T."/>
            <person name="Ravasi T."/>
            <person name="Bayer T."/>
            <person name="Micklem G."/>
            <person name="Kim H."/>
            <person name="Bhak J."/>
            <person name="Lajeunesse T.C."/>
            <person name="Voolstra C.R."/>
        </authorList>
    </citation>
    <scope>NUCLEOTIDE SEQUENCE [LARGE SCALE GENOMIC DNA]</scope>
    <source>
        <strain evidence="3 4">CCMP2467</strain>
    </source>
</reference>
<feature type="region of interest" description="Disordered" evidence="1">
    <location>
        <begin position="22"/>
        <end position="61"/>
    </location>
</feature>
<keyword evidence="2" id="KW-0812">Transmembrane</keyword>
<feature type="transmembrane region" description="Helical" evidence="2">
    <location>
        <begin position="636"/>
        <end position="659"/>
    </location>
</feature>
<organism evidence="3 4">
    <name type="scientific">Symbiodinium microadriaticum</name>
    <name type="common">Dinoflagellate</name>
    <name type="synonym">Zooxanthella microadriatica</name>
    <dbReference type="NCBI Taxonomy" id="2951"/>
    <lineage>
        <taxon>Eukaryota</taxon>
        <taxon>Sar</taxon>
        <taxon>Alveolata</taxon>
        <taxon>Dinophyceae</taxon>
        <taxon>Suessiales</taxon>
        <taxon>Symbiodiniaceae</taxon>
        <taxon>Symbiodinium</taxon>
    </lineage>
</organism>
<proteinExistence type="predicted"/>
<keyword evidence="4" id="KW-1185">Reference proteome</keyword>
<feature type="transmembrane region" description="Helical" evidence="2">
    <location>
        <begin position="679"/>
        <end position="701"/>
    </location>
</feature>
<dbReference type="EMBL" id="LSRX01000186">
    <property type="protein sequence ID" value="OLQ05397.1"/>
    <property type="molecule type" value="Genomic_DNA"/>
</dbReference>
<keyword evidence="2" id="KW-1133">Transmembrane helix</keyword>
<sequence>MLLRSSTFSYGYGIHLTSTDSDAVSNTGWHGSERESEGEKKPVHSAVLPRPSTKRLPATTTTAVKTASVGNSICNATRECGTWVRTQAPKFESQQDGGQPFYNKHIVMVGDSRMRYQYLSLAYFFTHGAFATGKDFTFLINAKMFTERLSEPWNFWFNKTNHALKHELCNCYRPKSGLNNAVENRYYRHPEKMVSLTYLQKYGPALMQGHWHSDGTSIDLCNCQCGPRACNPLIQTPKWIAKDMPELARVVANLKPDYLVFHPGWEEFQTWSMEDLVRFFSLIQESCPAVQLYFKTRLIKSTENANSFRAWANGYYRDMYRRLNFAERGWHMWDVSNITASWKANDTKATFMWDQWHYTLSANNAMNRFMLQTLFGVDVQQFGDCTDAAKESVATNNYANGMDLMDISNADPDVVAMSTDALETLQEAAVRLYEIVVRPAETEPSYGNVPSSGMIVGTRAPEMDVDHEISALGNVSSNGDDFGELAHFRKQAPAFAAKVSSDMDNMDHSGDSVWNGTSSGSDHGKSSRSRRMSQRLTMTTRKSTANMDKWRKRLQNAKSTAFKQRLRVSGVTSIVGILLEVTAASCFIIVSETHAAYGDEDEEHVGDLFRSLSLTFLLLGLVAFLLALLPTDRRAVPVGATILVVMIIIWVNIAVIFAVNLLLHPYTTDDANEKPGYPIVEGCIALTLAFAGLCTAVYLIHEVTCRRRMPKRLLARMWHACGVFFLIVAAGTGTYVVFECIRSGADGLYYVSAMMTACMCARVARNPDFRPWVQSYLGSRAEAAGSAAAVAALVGDSSVDKVLEMARMHFHTVRADQICFEDLQSNEPDAEIGMKSRKTRLGEADAFISHSWHDDPVEKWRALQAWRRKFRQENHGVEPKLWIDKYCIDQNDVENSLACLPIYLASCSRLVVICGETYLERLWCITELFVFLEMGGSPSNLEVIVLPDPCDKIAQKIKNFAPENARSFDMETTDILLGVLEAGRFGLEGIRKLVQDRFVPGSWQLVFETDPKAVTARSSSSLAAPDASGNDAKAVALRSTSSLKVPEAMINMVMQTKAYAAGSSSPKAPEAVVNAVVNETKAQACTSRSGSSLKAPSFISSETKAGTSRSSSSLAMRVLNFEALGPQLHPPAVREEDGSSEESEDSDTSEAGFSI</sequence>
<feature type="compositionally biased region" description="Acidic residues" evidence="1">
    <location>
        <begin position="1138"/>
        <end position="1148"/>
    </location>
</feature>
<dbReference type="AlphaFoldDB" id="A0A1Q9EDE1"/>
<evidence type="ECO:0000313" key="4">
    <source>
        <dbReference type="Proteomes" id="UP000186817"/>
    </source>
</evidence>
<feature type="region of interest" description="Disordered" evidence="1">
    <location>
        <begin position="1085"/>
        <end position="1155"/>
    </location>
</feature>
<feature type="region of interest" description="Disordered" evidence="1">
    <location>
        <begin position="507"/>
        <end position="542"/>
    </location>
</feature>
<feature type="transmembrane region" description="Helical" evidence="2">
    <location>
        <begin position="611"/>
        <end position="629"/>
    </location>
</feature>
<name>A0A1Q9EDE1_SYMMI</name>
<evidence type="ECO:0000256" key="2">
    <source>
        <dbReference type="SAM" id="Phobius"/>
    </source>
</evidence>
<dbReference type="OrthoDB" id="416112at2759"/>
<keyword evidence="2" id="KW-0472">Membrane</keyword>
<feature type="transmembrane region" description="Helical" evidence="2">
    <location>
        <begin position="713"/>
        <end position="735"/>
    </location>
</feature>
<dbReference type="Gene3D" id="3.40.50.10140">
    <property type="entry name" value="Toll/interleukin-1 receptor homology (TIR) domain"/>
    <property type="match status" value="1"/>
</dbReference>
<protein>
    <submittedName>
        <fullName evidence="3">Uncharacterized protein</fullName>
    </submittedName>
</protein>
<comment type="caution">
    <text evidence="3">The sequence shown here is derived from an EMBL/GenBank/DDBJ whole genome shotgun (WGS) entry which is preliminary data.</text>
</comment>
<gene>
    <name evidence="3" type="ORF">AK812_SmicGene11389</name>
</gene>
<feature type="compositionally biased region" description="Basic and acidic residues" evidence="1">
    <location>
        <begin position="31"/>
        <end position="42"/>
    </location>
</feature>
<evidence type="ECO:0000256" key="1">
    <source>
        <dbReference type="SAM" id="MobiDB-lite"/>
    </source>
</evidence>
<dbReference type="Proteomes" id="UP000186817">
    <property type="component" value="Unassembled WGS sequence"/>
</dbReference>
<dbReference type="InterPro" id="IPR035897">
    <property type="entry name" value="Toll_tir_struct_dom_sf"/>
</dbReference>
<feature type="compositionally biased region" description="Polar residues" evidence="1">
    <location>
        <begin position="1085"/>
        <end position="1114"/>
    </location>
</feature>
<accession>A0A1Q9EDE1</accession>